<sequence>MWLGWGQELGEVVFPGILWVEQPLLHSLMTSGLLQHCVHALGVERAQQGTMDTAWHFLYRESLSLALTSTVSPCKVPSACSQTSTGAQSKQVRHRENLLADVASLRGFCHCHFFISLSRWRPGSTASSPRPTFCCCRVISWISL</sequence>
<evidence type="ECO:0000313" key="2">
    <source>
        <dbReference type="Proteomes" id="UP000593571"/>
    </source>
</evidence>
<dbReference type="AlphaFoldDB" id="A0A7J8D6G5"/>
<keyword evidence="2" id="KW-1185">Reference proteome</keyword>
<accession>A0A7J8D6G5</accession>
<dbReference type="EMBL" id="JACASE010000013">
    <property type="protein sequence ID" value="KAF6418683.1"/>
    <property type="molecule type" value="Genomic_DNA"/>
</dbReference>
<dbReference type="Proteomes" id="UP000593571">
    <property type="component" value="Unassembled WGS sequence"/>
</dbReference>
<name>A0A7J8D6G5_ROUAE</name>
<reference evidence="1 2" key="1">
    <citation type="journal article" date="2020" name="Nature">
        <title>Six reference-quality genomes reveal evolution of bat adaptations.</title>
        <authorList>
            <person name="Jebb D."/>
            <person name="Huang Z."/>
            <person name="Pippel M."/>
            <person name="Hughes G.M."/>
            <person name="Lavrichenko K."/>
            <person name="Devanna P."/>
            <person name="Winkler S."/>
            <person name="Jermiin L.S."/>
            <person name="Skirmuntt E.C."/>
            <person name="Katzourakis A."/>
            <person name="Burkitt-Gray L."/>
            <person name="Ray D.A."/>
            <person name="Sullivan K.A.M."/>
            <person name="Roscito J.G."/>
            <person name="Kirilenko B.M."/>
            <person name="Davalos L.M."/>
            <person name="Corthals A.P."/>
            <person name="Power M.L."/>
            <person name="Jones G."/>
            <person name="Ransome R.D."/>
            <person name="Dechmann D.K.N."/>
            <person name="Locatelli A.G."/>
            <person name="Puechmaille S.J."/>
            <person name="Fedrigo O."/>
            <person name="Jarvis E.D."/>
            <person name="Hiller M."/>
            <person name="Vernes S.C."/>
            <person name="Myers E.W."/>
            <person name="Teeling E.C."/>
        </authorList>
    </citation>
    <scope>NUCLEOTIDE SEQUENCE [LARGE SCALE GENOMIC DNA]</scope>
    <source>
        <strain evidence="1">MRouAeg1</strain>
        <tissue evidence="1">Muscle</tissue>
    </source>
</reference>
<gene>
    <name evidence="1" type="ORF">HJG63_008731</name>
</gene>
<proteinExistence type="predicted"/>
<evidence type="ECO:0000313" key="1">
    <source>
        <dbReference type="EMBL" id="KAF6418683.1"/>
    </source>
</evidence>
<organism evidence="1 2">
    <name type="scientific">Rousettus aegyptiacus</name>
    <name type="common">Egyptian fruit bat</name>
    <name type="synonym">Pteropus aegyptiacus</name>
    <dbReference type="NCBI Taxonomy" id="9407"/>
    <lineage>
        <taxon>Eukaryota</taxon>
        <taxon>Metazoa</taxon>
        <taxon>Chordata</taxon>
        <taxon>Craniata</taxon>
        <taxon>Vertebrata</taxon>
        <taxon>Euteleostomi</taxon>
        <taxon>Mammalia</taxon>
        <taxon>Eutheria</taxon>
        <taxon>Laurasiatheria</taxon>
        <taxon>Chiroptera</taxon>
        <taxon>Yinpterochiroptera</taxon>
        <taxon>Pteropodoidea</taxon>
        <taxon>Pteropodidae</taxon>
        <taxon>Rousettinae</taxon>
        <taxon>Rousettus</taxon>
    </lineage>
</organism>
<protein>
    <submittedName>
        <fullName evidence="1">Uncharacterized protein</fullName>
    </submittedName>
</protein>
<comment type="caution">
    <text evidence="1">The sequence shown here is derived from an EMBL/GenBank/DDBJ whole genome shotgun (WGS) entry which is preliminary data.</text>
</comment>